<evidence type="ECO:0000256" key="2">
    <source>
        <dbReference type="RuleBase" id="RU369043"/>
    </source>
</evidence>
<feature type="domain" description="ACT" evidence="3">
    <location>
        <begin position="97"/>
        <end position="174"/>
    </location>
</feature>
<keyword evidence="1 2" id="KW-0677">Repeat</keyword>
<dbReference type="InterPro" id="IPR002912">
    <property type="entry name" value="ACT_dom"/>
</dbReference>
<dbReference type="GO" id="GO:0016597">
    <property type="term" value="F:amino acid binding"/>
    <property type="evidence" value="ECO:0007669"/>
    <property type="project" value="UniProtKB-UniRule"/>
</dbReference>
<evidence type="ECO:0000256" key="1">
    <source>
        <dbReference type="ARBA" id="ARBA00022737"/>
    </source>
</evidence>
<gene>
    <name evidence="4" type="ORF">Fot_28450</name>
</gene>
<dbReference type="Proteomes" id="UP001604277">
    <property type="component" value="Unassembled WGS sequence"/>
</dbReference>
<keyword evidence="5" id="KW-1185">Reference proteome</keyword>
<dbReference type="PANTHER" id="PTHR31096">
    <property type="entry name" value="ACT DOMAIN-CONTAINING PROTEIN ACR4-RELATED"/>
    <property type="match status" value="1"/>
</dbReference>
<dbReference type="PROSITE" id="PS51671">
    <property type="entry name" value="ACT"/>
    <property type="match status" value="1"/>
</dbReference>
<organism evidence="4 5">
    <name type="scientific">Forsythia ovata</name>
    <dbReference type="NCBI Taxonomy" id="205694"/>
    <lineage>
        <taxon>Eukaryota</taxon>
        <taxon>Viridiplantae</taxon>
        <taxon>Streptophyta</taxon>
        <taxon>Embryophyta</taxon>
        <taxon>Tracheophyta</taxon>
        <taxon>Spermatophyta</taxon>
        <taxon>Magnoliopsida</taxon>
        <taxon>eudicotyledons</taxon>
        <taxon>Gunneridae</taxon>
        <taxon>Pentapetalae</taxon>
        <taxon>asterids</taxon>
        <taxon>lamiids</taxon>
        <taxon>Lamiales</taxon>
        <taxon>Oleaceae</taxon>
        <taxon>Forsythieae</taxon>
        <taxon>Forsythia</taxon>
    </lineage>
</organism>
<dbReference type="PANTHER" id="PTHR31096:SF15">
    <property type="entry name" value="ACT DOMAIN-CONTAINING PROTEIN ACR"/>
    <property type="match status" value="1"/>
</dbReference>
<evidence type="ECO:0000259" key="3">
    <source>
        <dbReference type="PROSITE" id="PS51671"/>
    </source>
</evidence>
<dbReference type="SUPFAM" id="SSF55021">
    <property type="entry name" value="ACT-like"/>
    <property type="match status" value="1"/>
</dbReference>
<reference evidence="5" key="1">
    <citation type="submission" date="2024-07" db="EMBL/GenBank/DDBJ databases">
        <title>Two chromosome-level genome assemblies of Korean endemic species Abeliophyllum distichum and Forsythia ovata (Oleaceae).</title>
        <authorList>
            <person name="Jang H."/>
        </authorList>
    </citation>
    <scope>NUCLEOTIDE SEQUENCE [LARGE SCALE GENOMIC DNA]</scope>
</reference>
<comment type="caution">
    <text evidence="4">The sequence shown here is derived from an EMBL/GenBank/DDBJ whole genome shotgun (WGS) entry which is preliminary data.</text>
</comment>
<dbReference type="Gene3D" id="3.30.70.260">
    <property type="match status" value="1"/>
</dbReference>
<dbReference type="AlphaFoldDB" id="A0ABD1TP56"/>
<sequence length="196" mass="22201">MVCAGDRKMGNDQFGWDCRTLLLGHRNRPEIERIWGCSVCGNMGTGGWVFHVTDQDGNKVFQDKIVERIQQSLGPRGRSFRSLARFIGVQSAAEHTTIEVSGRDRRSLLSDVFVVLAYLNCNVVAAEVWTHNSRMASVIYITDEANGLAIDDPDRLAKIKQLLLYEYYIRHVDGCTISSEAERQPRIDRLETAIKR</sequence>
<dbReference type="InterPro" id="IPR040217">
    <property type="entry name" value="ACR1-12"/>
</dbReference>
<proteinExistence type="predicted"/>
<comment type="function">
    <text evidence="2">Binds amino acids.</text>
</comment>
<name>A0ABD1TP56_9LAMI</name>
<protein>
    <recommendedName>
        <fullName evidence="2">ACT domain-containing protein ACR</fullName>
    </recommendedName>
    <alternativeName>
        <fullName evidence="2">Protein ACT DOMAIN REPEATS</fullName>
    </alternativeName>
</protein>
<evidence type="ECO:0000313" key="5">
    <source>
        <dbReference type="Proteomes" id="UP001604277"/>
    </source>
</evidence>
<evidence type="ECO:0000313" key="4">
    <source>
        <dbReference type="EMBL" id="KAL2514479.1"/>
    </source>
</evidence>
<dbReference type="InterPro" id="IPR045865">
    <property type="entry name" value="ACT-like_dom_sf"/>
</dbReference>
<accession>A0ABD1TP56</accession>
<dbReference type="EMBL" id="JBFOLJ010000008">
    <property type="protein sequence ID" value="KAL2514479.1"/>
    <property type="molecule type" value="Genomic_DNA"/>
</dbReference>